<evidence type="ECO:0000256" key="12">
    <source>
        <dbReference type="ARBA" id="ARBA00022737"/>
    </source>
</evidence>
<dbReference type="InterPro" id="IPR003599">
    <property type="entry name" value="Ig_sub"/>
</dbReference>
<comment type="similarity">
    <text evidence="5">Belongs to the protein kinase superfamily. CAMK Ser/Thr protein kinase family.</text>
</comment>
<dbReference type="GO" id="GO:0050775">
    <property type="term" value="P:positive regulation of dendrite morphogenesis"/>
    <property type="evidence" value="ECO:0007669"/>
    <property type="project" value="UniProtKB-ARBA"/>
</dbReference>
<dbReference type="GO" id="GO:0048471">
    <property type="term" value="C:perinuclear region of cytoplasm"/>
    <property type="evidence" value="ECO:0007669"/>
    <property type="project" value="UniProtKB-SubCell"/>
</dbReference>
<keyword evidence="20" id="KW-0539">Nucleus</keyword>
<feature type="domain" description="Ig-like" evidence="27">
    <location>
        <begin position="1683"/>
        <end position="1767"/>
    </location>
</feature>
<keyword evidence="7" id="KW-0963">Cytoplasm</keyword>
<dbReference type="GO" id="GO:0004674">
    <property type="term" value="F:protein serine/threonine kinase activity"/>
    <property type="evidence" value="ECO:0007669"/>
    <property type="project" value="UniProtKB-KW"/>
</dbReference>
<dbReference type="Gene3D" id="2.60.40.10">
    <property type="entry name" value="Immunoglobulins"/>
    <property type="match status" value="19"/>
</dbReference>
<dbReference type="InterPro" id="IPR052385">
    <property type="entry name" value="Obscurin/Obscurin-like_Reg"/>
</dbReference>
<evidence type="ECO:0000256" key="22">
    <source>
        <dbReference type="ARBA" id="ARBA00047899"/>
    </source>
</evidence>
<evidence type="ECO:0000256" key="18">
    <source>
        <dbReference type="ARBA" id="ARBA00023034"/>
    </source>
</evidence>
<name>A0AAX7VS54_ASTCA</name>
<keyword evidence="10" id="KW-0808">Transferase</keyword>
<keyword evidence="8" id="KW-0723">Serine/threonine-protein kinase</keyword>
<comment type="function">
    <text evidence="24">Core component of the 3M complex, a complex required to regulate microtubule dynamics and genome integrity. It is unclear how the 3M complex regulates microtubules, it could act by controlling the level of a microtubule stabilizer. Acts as a regulator of the Cul7-RING(FBXW8) ubiquitin-protein ligase, playing a critical role in the ubiquitin ligase pathway that regulates Golgi morphogenesis and dendrite patterning in brain. Required to localize CUL7 to the Golgi apparatus in neurons.</text>
</comment>
<evidence type="ECO:0000256" key="4">
    <source>
        <dbReference type="ARBA" id="ARBA00004556"/>
    </source>
</evidence>
<evidence type="ECO:0000259" key="27">
    <source>
        <dbReference type="PROSITE" id="PS50835"/>
    </source>
</evidence>
<dbReference type="PANTHER" id="PTHR35971:SF3">
    <property type="entry name" value="OBSCURIN-LIKE PROTEIN 1 ISOFORM X1"/>
    <property type="match status" value="1"/>
</dbReference>
<keyword evidence="13" id="KW-0547">Nucleotide-binding</keyword>
<feature type="domain" description="Ig-like" evidence="27">
    <location>
        <begin position="120"/>
        <end position="200"/>
    </location>
</feature>
<keyword evidence="18" id="KW-0333">Golgi apparatus</keyword>
<keyword evidence="12" id="KW-0677">Repeat</keyword>
<evidence type="ECO:0000256" key="26">
    <source>
        <dbReference type="ARBA" id="ARBA00067525"/>
    </source>
</evidence>
<sequence length="1799" mass="201790">MDIFGGAPRVLGYPRPVVAQCGTDATLKCQIGGDPRPDVIWERKNVQILSEGRYNISDEGKVYLLTITRVTQQDAGQYICKARNSIGETYAAASLKVEGEAQQQDEDARQLVVNEWNSRPRFLIKPLSLRVDRGEDAAFSCKIWGTPLPEVIWEKDGKKLNDIFESSHFSMRNEDGGWFQLKIYRTRMPDKGVYTCKAVNCHGEALAGAVLLVEPVPERGDSKTSSTVKKFAVAEGKHAKFRCFVTGKPKPEIIWKKDGVPLEPDRRHLIFEDREGYYTLKVLYCKVQDTGLYVCAASNALGNTLSAVHLSVKGPAVRFRRPLKDVEVKERDVAVLECEVPDESLPAAWYLEDQRLMPSSKYGMEQKGTKRRLTIHDVGTDDDGVYLCEMPDGAKSIAELSVKGTIVRKLPRKLEVLEGENAAFCVEVENEDMEVHWFKDGLKLHETHQTILKSFGKTHILVFVNVAYHDSGVVTFVAGRSKTSSRLKVKATRHCPPICPVGVKMDVDRPNSALLNWDPAPSSQTSTRSVFVLEMQEVGSQEWQKCFTSETATSAEVTGDIVRCEGNYRFRVCCINKYGRSGHVEFPKVVHLVPGPKILSRLQSCEVVEGQDAHLSIELSAPMVGTWFLNSAQLQHGGRYSIQHNQTKHSVVIHESRMTEDEAEVTFIANGVRDSAVLNVKRSPLSELDSKKKVDIGDAIVLYCEVSHPFAKVSWFKDGKELQVSDGLNIQADGNMRRIVIQSAEEPHSGVYTCETSGDVITFNVDVTLYSYLCLCPRYKDGCEIKPSDNITLQAEGTMRRLIIRSAETSDAGSYTCQAGNSSMEFTVNVRVMIVEPKDDVVIESYISEEIHLQCELSRSRGKVRWFKDGLQVAESENIQLISEGPYRRLTILCSSEEDAGEYVCETDGDSIFFQLGVKDPPVRIIYPSESELELTHLASERLELSCEISKADAPVRWFKDSLEVEAGHNLILEVDGAQRRLIIPITTVHDTGEYVCDTEDNSLAFLVTITEPPVTLTCPKDIAEKLESLAGKPVILEIEVSRPNAEVKWLINGEEIQQSSNVTITEDGLIRRLTIHSPTPEDSGKYTCDAMDDKIDFQVKVSEPPVKILRKSEIKNNLKFLISDDIVLECELSRANAVAKWYKDGCRVQGDERFCEEEEGPFRSLVILNAELEDSGEYFLDVGDDSISFQVTVEGKVNMAELCIEIDFITFVFSVPRVIEFLTELHNTTVLEGEDATFKCVVSPEDVQLVWLMDNEPITLGDRFQATHNGLCHTLVIKKCQMLDCSKITAEAEGQMSKASLKVQEAQVMFTKKMEAVMAEEFGDATLEAEISLEAGEVQWMRQGVVIQSGPRHTLAQNGCKRSLTIHNLTLSDRGTYRCETLHDRTQVKLNVEPRKIAIRKGLTDQETFERETASFVVELSHTDVEGSWQKDGIRVKPNNQCRVSTNGRVHGLTLSNLTLEDTGTIAFSAEGVRTTARLTVKETPVSILKPLADARVEEEFPVTLECEFSRQNVEVKWFKDGSELKPGKNCRIYSMGRKRFCQILQCSRADSGTYTCDTGEIKTSCSLEVYGKPLIRYWLNTTHFEPTGAKHELEIVQDLEDLYIQEDQNAVFMCDVSLEDVTGEWYKDGHRIRPTSSIKIRTEGTKHFLLMCNIKAEDAGEIRFVARDVESTAYLEVEELPVSIVKPLRDRTALEKHRVILECTVSSPHCSATWYKGREELVSSDRLEILADGCSHKLVIQQVSVEDEGTYSIEVGEHTSKAKLMVEGKLGRKAKAEHPKYIFVKLIYSVLLQPRLL</sequence>
<keyword evidence="19" id="KW-1015">Disulfide bond</keyword>
<dbReference type="FunFam" id="2.60.40.10:FF:000241">
    <property type="entry name" value="obscurin-like protein 1 isoform X2"/>
    <property type="match status" value="1"/>
</dbReference>
<evidence type="ECO:0000256" key="24">
    <source>
        <dbReference type="ARBA" id="ARBA00057297"/>
    </source>
</evidence>
<comment type="subcellular location">
    <subcellularLocation>
        <location evidence="4">Cytoplasm</location>
        <location evidence="4">Perinuclear region</location>
    </subcellularLocation>
    <subcellularLocation>
        <location evidence="3">Golgi apparatus</location>
    </subcellularLocation>
    <subcellularLocation>
        <location evidence="2">Nucleus</location>
    </subcellularLocation>
</comment>
<organism evidence="29 30">
    <name type="scientific">Astatotilapia calliptera</name>
    <name type="common">Eastern happy</name>
    <name type="synonym">Chromis callipterus</name>
    <dbReference type="NCBI Taxonomy" id="8154"/>
    <lineage>
        <taxon>Eukaryota</taxon>
        <taxon>Metazoa</taxon>
        <taxon>Chordata</taxon>
        <taxon>Craniata</taxon>
        <taxon>Vertebrata</taxon>
        <taxon>Euteleostomi</taxon>
        <taxon>Actinopterygii</taxon>
        <taxon>Neopterygii</taxon>
        <taxon>Teleostei</taxon>
        <taxon>Neoteleostei</taxon>
        <taxon>Acanthomorphata</taxon>
        <taxon>Ovalentaria</taxon>
        <taxon>Cichlomorphae</taxon>
        <taxon>Cichliformes</taxon>
        <taxon>Cichlidae</taxon>
        <taxon>African cichlids</taxon>
        <taxon>Pseudocrenilabrinae</taxon>
        <taxon>Haplochromini</taxon>
        <taxon>Astatotilapia</taxon>
    </lineage>
</organism>
<dbReference type="InterPro" id="IPR003961">
    <property type="entry name" value="FN3_dom"/>
</dbReference>
<feature type="domain" description="Ig-like" evidence="27">
    <location>
        <begin position="8"/>
        <end position="98"/>
    </location>
</feature>
<feature type="domain" description="Ig-like" evidence="27">
    <location>
        <begin position="315"/>
        <end position="401"/>
    </location>
</feature>
<dbReference type="SMART" id="SM00409">
    <property type="entry name" value="IG"/>
    <property type="match status" value="18"/>
</dbReference>
<keyword evidence="15" id="KW-0067">ATP-binding</keyword>
<dbReference type="PROSITE" id="PS50835">
    <property type="entry name" value="IG_LIKE"/>
    <property type="match status" value="12"/>
</dbReference>
<evidence type="ECO:0000256" key="3">
    <source>
        <dbReference type="ARBA" id="ARBA00004555"/>
    </source>
</evidence>
<dbReference type="InterPro" id="IPR036116">
    <property type="entry name" value="FN3_sf"/>
</dbReference>
<evidence type="ECO:0000256" key="2">
    <source>
        <dbReference type="ARBA" id="ARBA00004123"/>
    </source>
</evidence>
<evidence type="ECO:0000256" key="20">
    <source>
        <dbReference type="ARBA" id="ARBA00023242"/>
    </source>
</evidence>
<comment type="cofactor">
    <cofactor evidence="1">
        <name>Mg(2+)</name>
        <dbReference type="ChEBI" id="CHEBI:18420"/>
    </cofactor>
</comment>
<dbReference type="FunFam" id="2.60.40.10:FF:001811">
    <property type="entry name" value="Obscurin like 1"/>
    <property type="match status" value="1"/>
</dbReference>
<evidence type="ECO:0000256" key="15">
    <source>
        <dbReference type="ARBA" id="ARBA00022840"/>
    </source>
</evidence>
<evidence type="ECO:0000256" key="19">
    <source>
        <dbReference type="ARBA" id="ARBA00023157"/>
    </source>
</evidence>
<reference evidence="29" key="2">
    <citation type="submission" date="2025-08" db="UniProtKB">
        <authorList>
            <consortium name="Ensembl"/>
        </authorList>
    </citation>
    <scope>IDENTIFICATION</scope>
</reference>
<feature type="domain" description="Fibronectin type-III" evidence="28">
    <location>
        <begin position="496"/>
        <end position="595"/>
    </location>
</feature>
<evidence type="ECO:0000256" key="17">
    <source>
        <dbReference type="ARBA" id="ARBA00022860"/>
    </source>
</evidence>
<dbReference type="GO" id="GO:0005516">
    <property type="term" value="F:calmodulin binding"/>
    <property type="evidence" value="ECO:0007669"/>
    <property type="project" value="UniProtKB-KW"/>
</dbReference>
<dbReference type="InterPro" id="IPR007110">
    <property type="entry name" value="Ig-like_dom"/>
</dbReference>
<evidence type="ECO:0000259" key="28">
    <source>
        <dbReference type="PROSITE" id="PS50853"/>
    </source>
</evidence>
<dbReference type="CDD" id="cd00096">
    <property type="entry name" value="Ig"/>
    <property type="match status" value="1"/>
</dbReference>
<comment type="catalytic activity">
    <reaction evidence="23">
        <text>L-seryl-[protein] + ATP = O-phospho-L-seryl-[protein] + ADP + H(+)</text>
        <dbReference type="Rhea" id="RHEA:17989"/>
        <dbReference type="Rhea" id="RHEA-COMP:9863"/>
        <dbReference type="Rhea" id="RHEA-COMP:11604"/>
        <dbReference type="ChEBI" id="CHEBI:15378"/>
        <dbReference type="ChEBI" id="CHEBI:29999"/>
        <dbReference type="ChEBI" id="CHEBI:30616"/>
        <dbReference type="ChEBI" id="CHEBI:83421"/>
        <dbReference type="ChEBI" id="CHEBI:456216"/>
        <dbReference type="EC" id="2.7.11.1"/>
    </reaction>
</comment>
<dbReference type="SUPFAM" id="SSF49265">
    <property type="entry name" value="Fibronectin type III"/>
    <property type="match status" value="1"/>
</dbReference>
<dbReference type="Pfam" id="PF07679">
    <property type="entry name" value="I-set"/>
    <property type="match status" value="14"/>
</dbReference>
<protein>
    <recommendedName>
        <fullName evidence="26">Obscurin-like protein 1</fullName>
        <ecNumber evidence="6">2.7.11.1</ecNumber>
    </recommendedName>
</protein>
<dbReference type="Ensembl" id="ENSACLT00000073964.1">
    <property type="protein sequence ID" value="ENSACLP00000084669.1"/>
    <property type="gene ID" value="ENSACLG00000016009.2"/>
</dbReference>
<feature type="domain" description="Ig-like" evidence="27">
    <location>
        <begin position="921"/>
        <end position="1011"/>
    </location>
</feature>
<dbReference type="FunFam" id="2.60.40.10:FF:000211">
    <property type="entry name" value="Obscurin-like protein 1"/>
    <property type="match status" value="6"/>
</dbReference>
<dbReference type="SUPFAM" id="SSF48726">
    <property type="entry name" value="Immunoglobulin"/>
    <property type="match status" value="18"/>
</dbReference>
<accession>A0AAX7VS54</accession>
<evidence type="ECO:0000256" key="25">
    <source>
        <dbReference type="ARBA" id="ARBA00063153"/>
    </source>
</evidence>
<evidence type="ECO:0000256" key="8">
    <source>
        <dbReference type="ARBA" id="ARBA00022527"/>
    </source>
</evidence>
<evidence type="ECO:0000256" key="6">
    <source>
        <dbReference type="ARBA" id="ARBA00012513"/>
    </source>
</evidence>
<dbReference type="PANTHER" id="PTHR35971">
    <property type="entry name" value="SI:DKEY-31G6.6"/>
    <property type="match status" value="1"/>
</dbReference>
<dbReference type="CDD" id="cd00063">
    <property type="entry name" value="FN3"/>
    <property type="match status" value="1"/>
</dbReference>
<dbReference type="PROSITE" id="PS50853">
    <property type="entry name" value="FN3"/>
    <property type="match status" value="1"/>
</dbReference>
<feature type="domain" description="Ig-like" evidence="27">
    <location>
        <begin position="1105"/>
        <end position="1193"/>
    </location>
</feature>
<evidence type="ECO:0000256" key="14">
    <source>
        <dbReference type="ARBA" id="ARBA00022777"/>
    </source>
</evidence>
<evidence type="ECO:0000313" key="29">
    <source>
        <dbReference type="Ensembl" id="ENSACLP00000084669.1"/>
    </source>
</evidence>
<evidence type="ECO:0000256" key="7">
    <source>
        <dbReference type="ARBA" id="ARBA00022490"/>
    </source>
</evidence>
<dbReference type="FunFam" id="2.60.40.10:FF:000502">
    <property type="entry name" value="obscurin-like protein 1 isoform X2"/>
    <property type="match status" value="1"/>
</dbReference>
<keyword evidence="17" id="KW-0112">Calmodulin-binding</keyword>
<evidence type="ECO:0000256" key="16">
    <source>
        <dbReference type="ARBA" id="ARBA00022842"/>
    </source>
</evidence>
<evidence type="ECO:0000256" key="21">
    <source>
        <dbReference type="ARBA" id="ARBA00023319"/>
    </source>
</evidence>
<dbReference type="FunFam" id="2.60.40.10:FF:000464">
    <property type="entry name" value="Putative obscurin-like protein 1"/>
    <property type="match status" value="1"/>
</dbReference>
<dbReference type="EC" id="2.7.11.1" evidence="6"/>
<feature type="domain" description="Ig-like" evidence="27">
    <location>
        <begin position="837"/>
        <end position="905"/>
    </location>
</feature>
<dbReference type="InterPro" id="IPR003598">
    <property type="entry name" value="Ig_sub2"/>
</dbReference>
<feature type="domain" description="Ig-like" evidence="27">
    <location>
        <begin position="684"/>
        <end position="829"/>
    </location>
</feature>
<keyword evidence="21" id="KW-0393">Immunoglobulin domain</keyword>
<feature type="domain" description="Ig-like" evidence="27">
    <location>
        <begin position="1486"/>
        <end position="1570"/>
    </location>
</feature>
<dbReference type="FunFam" id="2.60.40.10:FF:000050">
    <property type="entry name" value="Titin isoform B"/>
    <property type="match status" value="1"/>
</dbReference>
<dbReference type="GO" id="GO:0046872">
    <property type="term" value="F:metal ion binding"/>
    <property type="evidence" value="ECO:0007669"/>
    <property type="project" value="UniProtKB-KW"/>
</dbReference>
<dbReference type="GO" id="GO:0005794">
    <property type="term" value="C:Golgi apparatus"/>
    <property type="evidence" value="ECO:0007669"/>
    <property type="project" value="UniProtKB-SubCell"/>
</dbReference>
<feature type="domain" description="Ig-like" evidence="27">
    <location>
        <begin position="1013"/>
        <end position="1103"/>
    </location>
</feature>
<dbReference type="InterPro" id="IPR036179">
    <property type="entry name" value="Ig-like_dom_sf"/>
</dbReference>
<dbReference type="InterPro" id="IPR013783">
    <property type="entry name" value="Ig-like_fold"/>
</dbReference>
<comment type="catalytic activity">
    <reaction evidence="22">
        <text>L-threonyl-[protein] + ATP = O-phospho-L-threonyl-[protein] + ADP + H(+)</text>
        <dbReference type="Rhea" id="RHEA:46608"/>
        <dbReference type="Rhea" id="RHEA-COMP:11060"/>
        <dbReference type="Rhea" id="RHEA-COMP:11605"/>
        <dbReference type="ChEBI" id="CHEBI:15378"/>
        <dbReference type="ChEBI" id="CHEBI:30013"/>
        <dbReference type="ChEBI" id="CHEBI:30616"/>
        <dbReference type="ChEBI" id="CHEBI:61977"/>
        <dbReference type="ChEBI" id="CHEBI:456216"/>
        <dbReference type="EC" id="2.7.11.1"/>
    </reaction>
</comment>
<evidence type="ECO:0000256" key="10">
    <source>
        <dbReference type="ARBA" id="ARBA00022679"/>
    </source>
</evidence>
<evidence type="ECO:0000256" key="23">
    <source>
        <dbReference type="ARBA" id="ARBA00048679"/>
    </source>
</evidence>
<dbReference type="InterPro" id="IPR013098">
    <property type="entry name" value="Ig_I-set"/>
</dbReference>
<feature type="domain" description="Ig-like" evidence="27">
    <location>
        <begin position="217"/>
        <end position="311"/>
    </location>
</feature>
<keyword evidence="16" id="KW-0460">Magnesium</keyword>
<comment type="subunit">
    <text evidence="25">Component of the 3M complex, composed of core components CUL7, CCDC8 and OBSL1. Interacts with CCDC8. Interacts with CUL7; the interaction is direct. Interacts with FBXW8. Interacts (via N-terminal Ig-like domain) with TTN/titin (via C-terminal Ig-like domain); the interaction is direct.</text>
</comment>
<feature type="domain" description="Ig-like" evidence="27">
    <location>
        <begin position="1217"/>
        <end position="1392"/>
    </location>
</feature>
<evidence type="ECO:0000256" key="9">
    <source>
        <dbReference type="ARBA" id="ARBA00022553"/>
    </source>
</evidence>
<evidence type="ECO:0000256" key="5">
    <source>
        <dbReference type="ARBA" id="ARBA00006692"/>
    </source>
</evidence>
<reference evidence="29" key="1">
    <citation type="submission" date="2018-05" db="EMBL/GenBank/DDBJ databases">
        <authorList>
            <person name="Datahose"/>
        </authorList>
    </citation>
    <scope>NUCLEOTIDE SEQUENCE</scope>
</reference>
<dbReference type="FunFam" id="2.60.40.10:FF:000393">
    <property type="entry name" value="Putative obscurin-like protein 1"/>
    <property type="match status" value="1"/>
</dbReference>
<keyword evidence="30" id="KW-1185">Reference proteome</keyword>
<evidence type="ECO:0000256" key="1">
    <source>
        <dbReference type="ARBA" id="ARBA00001946"/>
    </source>
</evidence>
<dbReference type="Proteomes" id="UP000265100">
    <property type="component" value="Chromosome 23"/>
</dbReference>
<keyword evidence="14" id="KW-0418">Kinase</keyword>
<proteinExistence type="inferred from homology"/>
<evidence type="ECO:0000256" key="13">
    <source>
        <dbReference type="ARBA" id="ARBA00022741"/>
    </source>
</evidence>
<reference evidence="29" key="3">
    <citation type="submission" date="2025-09" db="UniProtKB">
        <authorList>
            <consortium name="Ensembl"/>
        </authorList>
    </citation>
    <scope>IDENTIFICATION</scope>
</reference>
<keyword evidence="9" id="KW-0597">Phosphoprotein</keyword>
<dbReference type="SMART" id="SM00408">
    <property type="entry name" value="IGc2"/>
    <property type="match status" value="12"/>
</dbReference>
<dbReference type="FunFam" id="2.60.40.10:FF:002420">
    <property type="entry name" value="Obscurin-like 1b"/>
    <property type="match status" value="1"/>
</dbReference>
<dbReference type="GO" id="GO:0005634">
    <property type="term" value="C:nucleus"/>
    <property type="evidence" value="ECO:0007669"/>
    <property type="project" value="UniProtKB-SubCell"/>
</dbReference>
<evidence type="ECO:0000313" key="30">
    <source>
        <dbReference type="Proteomes" id="UP000265100"/>
    </source>
</evidence>
<dbReference type="GeneTree" id="ENSGT00940000156702"/>
<keyword evidence="11" id="KW-0479">Metal-binding</keyword>
<dbReference type="GO" id="GO:0007030">
    <property type="term" value="P:Golgi organization"/>
    <property type="evidence" value="ECO:0007669"/>
    <property type="project" value="UniProtKB-ARBA"/>
</dbReference>
<dbReference type="FunFam" id="2.60.40.10:FF:001084">
    <property type="entry name" value="obscurin-like isoform X3"/>
    <property type="match status" value="2"/>
</dbReference>
<evidence type="ECO:0000256" key="11">
    <source>
        <dbReference type="ARBA" id="ARBA00022723"/>
    </source>
</evidence>
<dbReference type="GO" id="GO:0005524">
    <property type="term" value="F:ATP binding"/>
    <property type="evidence" value="ECO:0007669"/>
    <property type="project" value="UniProtKB-KW"/>
</dbReference>
<dbReference type="FunFam" id="2.60.40.10:FF:001752">
    <property type="entry name" value="obscurin-like isoform X3"/>
    <property type="match status" value="1"/>
</dbReference>
<dbReference type="FunFam" id="2.60.40.10:FF:000148">
    <property type="entry name" value="titin isoform X1"/>
    <property type="match status" value="1"/>
</dbReference>